<evidence type="ECO:0000313" key="2">
    <source>
        <dbReference type="EMBL" id="MFB9149945.1"/>
    </source>
</evidence>
<protein>
    <recommendedName>
        <fullName evidence="4">GGDEF domain-containing protein</fullName>
    </recommendedName>
</protein>
<comment type="caution">
    <text evidence="2">The sequence shown here is derived from an EMBL/GenBank/DDBJ whole genome shotgun (WGS) entry which is preliminary data.</text>
</comment>
<reference evidence="2 3" key="1">
    <citation type="submission" date="2024-09" db="EMBL/GenBank/DDBJ databases">
        <authorList>
            <person name="Sun Q."/>
            <person name="Mori K."/>
        </authorList>
    </citation>
    <scope>NUCLEOTIDE SEQUENCE [LARGE SCALE GENOMIC DNA]</scope>
    <source>
        <strain evidence="2 3">CECT 9424</strain>
    </source>
</reference>
<dbReference type="Gene3D" id="3.30.70.270">
    <property type="match status" value="1"/>
</dbReference>
<dbReference type="InterPro" id="IPR029787">
    <property type="entry name" value="Nucleotide_cyclase"/>
</dbReference>
<gene>
    <name evidence="2" type="ORF">ACFFU4_09315</name>
</gene>
<dbReference type="Proteomes" id="UP001589670">
    <property type="component" value="Unassembled WGS sequence"/>
</dbReference>
<evidence type="ECO:0008006" key="4">
    <source>
        <dbReference type="Google" id="ProtNLM"/>
    </source>
</evidence>
<feature type="transmembrane region" description="Helical" evidence="1">
    <location>
        <begin position="20"/>
        <end position="50"/>
    </location>
</feature>
<dbReference type="InterPro" id="IPR043128">
    <property type="entry name" value="Rev_trsase/Diguanyl_cyclase"/>
</dbReference>
<name>A0ABV5I1X8_9RHOB</name>
<dbReference type="RefSeq" id="WP_377069365.1">
    <property type="nucleotide sequence ID" value="NZ_JBHMEC010000015.1"/>
</dbReference>
<organism evidence="2 3">
    <name type="scientific">Roseovarius ramblicola</name>
    <dbReference type="NCBI Taxonomy" id="2022336"/>
    <lineage>
        <taxon>Bacteria</taxon>
        <taxon>Pseudomonadati</taxon>
        <taxon>Pseudomonadota</taxon>
        <taxon>Alphaproteobacteria</taxon>
        <taxon>Rhodobacterales</taxon>
        <taxon>Roseobacteraceae</taxon>
        <taxon>Roseovarius</taxon>
    </lineage>
</organism>
<sequence>MHQPQHALRSALAALRGPQLLVLALALGLAFAWFGPAALALGLPFALMLIPRRIATGGRKRRHSAAPGQMADMAATLEHRLRAARRARHPVLCITLAIPGFDGLSPALGDRLVTTCLDRLSHGLRQEDALFGLGGGRFGVVPDGARGIDAAAARRLATRLESHAAAGLSGIRGAENLSVASGFCLETQPGARGARAVIADSLAATGPPPAPAGG</sequence>
<keyword evidence="1" id="KW-1133">Transmembrane helix</keyword>
<keyword evidence="1" id="KW-0812">Transmembrane</keyword>
<dbReference type="SUPFAM" id="SSF55073">
    <property type="entry name" value="Nucleotide cyclase"/>
    <property type="match status" value="1"/>
</dbReference>
<keyword evidence="3" id="KW-1185">Reference proteome</keyword>
<proteinExistence type="predicted"/>
<keyword evidence="1" id="KW-0472">Membrane</keyword>
<accession>A0ABV5I1X8</accession>
<evidence type="ECO:0000313" key="3">
    <source>
        <dbReference type="Proteomes" id="UP001589670"/>
    </source>
</evidence>
<dbReference type="EMBL" id="JBHMEC010000015">
    <property type="protein sequence ID" value="MFB9149945.1"/>
    <property type="molecule type" value="Genomic_DNA"/>
</dbReference>
<evidence type="ECO:0000256" key="1">
    <source>
        <dbReference type="SAM" id="Phobius"/>
    </source>
</evidence>